<dbReference type="AlphaFoldDB" id="C8XKU8"/>
<dbReference type="EMBL" id="CP001737">
    <property type="protein sequence ID" value="ACV80755.1"/>
    <property type="molecule type" value="Genomic_DNA"/>
</dbReference>
<dbReference type="RefSeq" id="WP_015749575.1">
    <property type="nucleotide sequence ID" value="NC_013235.1"/>
</dbReference>
<reference evidence="4" key="1">
    <citation type="submission" date="2009-09" db="EMBL/GenBank/DDBJ databases">
        <title>The complete genome of Nakamurella multipartita DSM 44233.</title>
        <authorList>
            <consortium name="US DOE Joint Genome Institute (JGI-PGF)"/>
            <person name="Lucas S."/>
            <person name="Copeland A."/>
            <person name="Lapidus A."/>
            <person name="Glavina del Rio T."/>
            <person name="Dalin E."/>
            <person name="Tice H."/>
            <person name="Bruce D."/>
            <person name="Goodwin L."/>
            <person name="Pitluck S."/>
            <person name="Kyrpides N."/>
            <person name="Mavromatis K."/>
            <person name="Ivanova N."/>
            <person name="Ovchinnikova G."/>
            <person name="Sims D."/>
            <person name="Meincke L."/>
            <person name="Brettin T."/>
            <person name="Detter J.C."/>
            <person name="Han C."/>
            <person name="Larimer F."/>
            <person name="Land M."/>
            <person name="Hauser L."/>
            <person name="Markowitz V."/>
            <person name="Cheng J.-F."/>
            <person name="Hugenholtz P."/>
            <person name="Woyke T."/>
            <person name="Wu D."/>
            <person name="Klenk H.-P."/>
            <person name="Eisen J.A."/>
        </authorList>
    </citation>
    <scope>NUCLEOTIDE SEQUENCE [LARGE SCALE GENOMIC DNA]</scope>
    <source>
        <strain evidence="4">ATCC 700099 / DSM 44233 / CIP 104796 / JCM 9543 / NBRC 105858 / Y-104</strain>
    </source>
</reference>
<dbReference type="OrthoDB" id="3695950at2"/>
<dbReference type="STRING" id="479431.Namu_4471"/>
<evidence type="ECO:0000313" key="4">
    <source>
        <dbReference type="Proteomes" id="UP000002218"/>
    </source>
</evidence>
<feature type="region of interest" description="Disordered" evidence="1">
    <location>
        <begin position="199"/>
        <end position="279"/>
    </location>
</feature>
<name>C8XKU8_NAKMY</name>
<protein>
    <submittedName>
        <fullName evidence="3">Lipopolysaccharide biosynthesis protein</fullName>
    </submittedName>
</protein>
<dbReference type="HOGENOM" id="CLU_996877_0_0_11"/>
<dbReference type="Proteomes" id="UP000002218">
    <property type="component" value="Chromosome"/>
</dbReference>
<keyword evidence="2" id="KW-0812">Transmembrane</keyword>
<sequence length="279" mass="28836">MDVWGITIAALRRWYIFLAIFALAGFGAYSAGKSAHPEYEASASALLTPPPTVAPVANPFGNVDGANQALAIILNGPDTETALAQQGLIPSFTVTSQARSSIFNIGVRGENPNQVVATAQAALDIATTQLKQRQTAGGVPDANQIGLQVLSAPVITNVVTDGALRVQAVILVLGAAVALAVAVLFDDIVGLLRRRRRNKKVAAQSDSAVPGHREITGTTASRVPMPQSGPTETGATRQSRRLRPRDPAPSRGPAGGSTSTSYQPAVQAIGSSSASGSRR</sequence>
<organism evidence="3 4">
    <name type="scientific">Nakamurella multipartita (strain ATCC 700099 / DSM 44233 / CIP 104796 / JCM 9543 / NBRC 105858 / Y-104)</name>
    <name type="common">Microsphaera multipartita</name>
    <dbReference type="NCBI Taxonomy" id="479431"/>
    <lineage>
        <taxon>Bacteria</taxon>
        <taxon>Bacillati</taxon>
        <taxon>Actinomycetota</taxon>
        <taxon>Actinomycetes</taxon>
        <taxon>Nakamurellales</taxon>
        <taxon>Nakamurellaceae</taxon>
        <taxon>Nakamurella</taxon>
    </lineage>
</organism>
<keyword evidence="2" id="KW-1133">Transmembrane helix</keyword>
<feature type="compositionally biased region" description="Low complexity" evidence="1">
    <location>
        <begin position="268"/>
        <end position="279"/>
    </location>
</feature>
<keyword evidence="2" id="KW-0472">Membrane</keyword>
<evidence type="ECO:0000313" key="3">
    <source>
        <dbReference type="EMBL" id="ACV80755.1"/>
    </source>
</evidence>
<feature type="transmembrane region" description="Helical" evidence="2">
    <location>
        <begin position="14"/>
        <end position="32"/>
    </location>
</feature>
<reference evidence="3 4" key="2">
    <citation type="journal article" date="2010" name="Stand. Genomic Sci.">
        <title>Complete genome sequence of Nakamurella multipartita type strain (Y-104).</title>
        <authorList>
            <person name="Tice H."/>
            <person name="Mayilraj S."/>
            <person name="Sims D."/>
            <person name="Lapidus A."/>
            <person name="Nolan M."/>
            <person name="Lucas S."/>
            <person name="Glavina Del Rio T."/>
            <person name="Copeland A."/>
            <person name="Cheng J.F."/>
            <person name="Meincke L."/>
            <person name="Bruce D."/>
            <person name="Goodwin L."/>
            <person name="Pitluck S."/>
            <person name="Ivanova N."/>
            <person name="Mavromatis K."/>
            <person name="Ovchinnikova G."/>
            <person name="Pati A."/>
            <person name="Chen A."/>
            <person name="Palaniappan K."/>
            <person name="Land M."/>
            <person name="Hauser L."/>
            <person name="Chang Y.J."/>
            <person name="Jeffries C.D."/>
            <person name="Detter J.C."/>
            <person name="Brettin T."/>
            <person name="Rohde M."/>
            <person name="Goker M."/>
            <person name="Bristow J."/>
            <person name="Eisen J.A."/>
            <person name="Markowitz V."/>
            <person name="Hugenholtz P."/>
            <person name="Kyrpides N.C."/>
            <person name="Klenk H.P."/>
            <person name="Chen F."/>
        </authorList>
    </citation>
    <scope>NUCLEOTIDE SEQUENCE [LARGE SCALE GENOMIC DNA]</scope>
    <source>
        <strain evidence="4">ATCC 700099 / DSM 44233 / CIP 104796 / JCM 9543 / NBRC 105858 / Y-104</strain>
    </source>
</reference>
<evidence type="ECO:0000256" key="1">
    <source>
        <dbReference type="SAM" id="MobiDB-lite"/>
    </source>
</evidence>
<feature type="transmembrane region" description="Helical" evidence="2">
    <location>
        <begin position="168"/>
        <end position="192"/>
    </location>
</feature>
<dbReference type="InParanoid" id="C8XKU8"/>
<keyword evidence="4" id="KW-1185">Reference proteome</keyword>
<gene>
    <name evidence="3" type="ordered locus">Namu_4471</name>
</gene>
<dbReference type="eggNOG" id="COG3206">
    <property type="taxonomic scope" value="Bacteria"/>
</dbReference>
<proteinExistence type="predicted"/>
<feature type="compositionally biased region" description="Polar residues" evidence="1">
    <location>
        <begin position="228"/>
        <end position="237"/>
    </location>
</feature>
<evidence type="ECO:0000256" key="2">
    <source>
        <dbReference type="SAM" id="Phobius"/>
    </source>
</evidence>
<dbReference type="KEGG" id="nml:Namu_4471"/>
<accession>C8XKU8</accession>